<name>A0A6A5YRG4_9PLEO</name>
<dbReference type="PANTHER" id="PTHR38846">
    <property type="entry name" value="C3H1-TYPE DOMAIN-CONTAINING PROTEIN"/>
    <property type="match status" value="1"/>
</dbReference>
<evidence type="ECO:0000313" key="3">
    <source>
        <dbReference type="Proteomes" id="UP000799770"/>
    </source>
</evidence>
<gene>
    <name evidence="2" type="ORF">BDV96DRAFT_691644</name>
</gene>
<proteinExistence type="predicted"/>
<reference evidence="2" key="1">
    <citation type="journal article" date="2020" name="Stud. Mycol.">
        <title>101 Dothideomycetes genomes: a test case for predicting lifestyles and emergence of pathogens.</title>
        <authorList>
            <person name="Haridas S."/>
            <person name="Albert R."/>
            <person name="Binder M."/>
            <person name="Bloem J."/>
            <person name="Labutti K."/>
            <person name="Salamov A."/>
            <person name="Andreopoulos B."/>
            <person name="Baker S."/>
            <person name="Barry K."/>
            <person name="Bills G."/>
            <person name="Bluhm B."/>
            <person name="Cannon C."/>
            <person name="Castanera R."/>
            <person name="Culley D."/>
            <person name="Daum C."/>
            <person name="Ezra D."/>
            <person name="Gonzalez J."/>
            <person name="Henrissat B."/>
            <person name="Kuo A."/>
            <person name="Liang C."/>
            <person name="Lipzen A."/>
            <person name="Lutzoni F."/>
            <person name="Magnuson J."/>
            <person name="Mondo S."/>
            <person name="Nolan M."/>
            <person name="Ohm R."/>
            <person name="Pangilinan J."/>
            <person name="Park H.-J."/>
            <person name="Ramirez L."/>
            <person name="Alfaro M."/>
            <person name="Sun H."/>
            <person name="Tritt A."/>
            <person name="Yoshinaga Y."/>
            <person name="Zwiers L.-H."/>
            <person name="Turgeon B."/>
            <person name="Goodwin S."/>
            <person name="Spatafora J."/>
            <person name="Crous P."/>
            <person name="Grigoriev I."/>
        </authorList>
    </citation>
    <scope>NUCLEOTIDE SEQUENCE</scope>
    <source>
        <strain evidence="2">CBS 627.86</strain>
    </source>
</reference>
<feature type="region of interest" description="Disordered" evidence="1">
    <location>
        <begin position="41"/>
        <end position="74"/>
    </location>
</feature>
<dbReference type="EMBL" id="ML977341">
    <property type="protein sequence ID" value="KAF2109620.1"/>
    <property type="molecule type" value="Genomic_DNA"/>
</dbReference>
<sequence>MRGELPFPNPLSHAESQRIKAQLARVGLLVSHHEILDRFGEPCATKPSASGATVGATNKEPGPEPRPPTPTSQFTLNEVNTATDSAGTSDFETSNLMENCDPTPKRVSQVLATLSSAPPVLPVAGYCGPMLSEDLQRTLLEKWAEGTGIALDPDKTIKHEFARLAKVKGWIGGHEEWNSRWLACFGSQYGYTGLKGAKMIQRSNESNPRKQGPFKQLNLLPDDADYEQEFFRIAHSRELVVGSASWRRYWRQWMEEPWVNTEWDGYSTNGAPTNLQHLCFGVYSEFKLDGIESAVKEFNKLAGSKKWNSKQVKRERQWCFGKSLPATFISPSQARLETVKSCNVSTTGSYSIINTPTSTRCGSLASDVGYESDVDSLASATGSAYWKQFIGFEPNPDANVPDEFDRLSLHEGWTSGSSEWRSQKGDAYEEEFEHWYGAEKDKLKTWQDLCREVGIDPAPETITQCRKALKGVLVNLVNLIDHRRNGTPLLRFATYSAFRKYTSGGHIFPKDQAKRDGFVKALLKHLY</sequence>
<evidence type="ECO:0000256" key="1">
    <source>
        <dbReference type="SAM" id="MobiDB-lite"/>
    </source>
</evidence>
<protein>
    <submittedName>
        <fullName evidence="2">Uncharacterized protein</fullName>
    </submittedName>
</protein>
<dbReference type="OrthoDB" id="6105938at2759"/>
<keyword evidence="3" id="KW-1185">Reference proteome</keyword>
<dbReference type="Proteomes" id="UP000799770">
    <property type="component" value="Unassembled WGS sequence"/>
</dbReference>
<dbReference type="PANTHER" id="PTHR38846:SF1">
    <property type="entry name" value="C3H1-TYPE DOMAIN-CONTAINING PROTEIN"/>
    <property type="match status" value="1"/>
</dbReference>
<evidence type="ECO:0000313" key="2">
    <source>
        <dbReference type="EMBL" id="KAF2109620.1"/>
    </source>
</evidence>
<organism evidence="2 3">
    <name type="scientific">Lophiotrema nucula</name>
    <dbReference type="NCBI Taxonomy" id="690887"/>
    <lineage>
        <taxon>Eukaryota</taxon>
        <taxon>Fungi</taxon>
        <taxon>Dikarya</taxon>
        <taxon>Ascomycota</taxon>
        <taxon>Pezizomycotina</taxon>
        <taxon>Dothideomycetes</taxon>
        <taxon>Pleosporomycetidae</taxon>
        <taxon>Pleosporales</taxon>
        <taxon>Lophiotremataceae</taxon>
        <taxon>Lophiotrema</taxon>
    </lineage>
</organism>
<dbReference type="AlphaFoldDB" id="A0A6A5YRG4"/>
<accession>A0A6A5YRG4</accession>